<evidence type="ECO:0000313" key="2">
    <source>
        <dbReference type="Proteomes" id="UP000019184"/>
    </source>
</evidence>
<proteinExistence type="predicted"/>
<comment type="caution">
    <text evidence="1">The sequence shown here is derived from an EMBL/GenBank/DDBJ whole genome shotgun (WGS) entry which is preliminary data.</text>
</comment>
<sequence length="41" mass="4591">MQECPQLSALRLYKLGDSPPLHTAYAFASPVFARQAEVNRN</sequence>
<reference evidence="1 2" key="1">
    <citation type="journal article" date="2014" name="ISME J.">
        <title>Candidatus Competibacter-lineage genomes retrieved from metagenomes reveal functional metabolic diversity.</title>
        <authorList>
            <person name="McIlroy S.J."/>
            <person name="Albertsen M."/>
            <person name="Andresen E.K."/>
            <person name="Saunders A.M."/>
            <person name="Kristiansen R."/>
            <person name="Stokholm-Bjerregaard M."/>
            <person name="Nielsen K.L."/>
            <person name="Nielsen P.H."/>
        </authorList>
    </citation>
    <scope>NUCLEOTIDE SEQUENCE [LARGE SCALE GENOMIC DNA]</scope>
    <source>
        <strain evidence="1 2">Run_B_J11</strain>
    </source>
</reference>
<name>A0A7U7J2T7_9GAMM</name>
<dbReference type="AlphaFoldDB" id="A0A7U7J2T7"/>
<protein>
    <submittedName>
        <fullName evidence="1">Uncharacterized protein</fullName>
    </submittedName>
</protein>
<evidence type="ECO:0000313" key="1">
    <source>
        <dbReference type="EMBL" id="CDH43653.1"/>
    </source>
</evidence>
<keyword evidence="2" id="KW-1185">Reference proteome</keyword>
<organism evidence="1 2">
    <name type="scientific">Candidatus Contendobacter odensis Run_B_J11</name>
    <dbReference type="NCBI Taxonomy" id="1400861"/>
    <lineage>
        <taxon>Bacteria</taxon>
        <taxon>Pseudomonadati</taxon>
        <taxon>Pseudomonadota</taxon>
        <taxon>Gammaproteobacteria</taxon>
        <taxon>Candidatus Competibacteraceae</taxon>
        <taxon>Candidatus Contendibacter</taxon>
    </lineage>
</organism>
<accession>A0A7U7J2T7</accession>
<dbReference type="EMBL" id="CBTK010000032">
    <property type="protein sequence ID" value="CDH43653.1"/>
    <property type="molecule type" value="Genomic_DNA"/>
</dbReference>
<dbReference type="Proteomes" id="UP000019184">
    <property type="component" value="Unassembled WGS sequence"/>
</dbReference>
<gene>
    <name evidence="1" type="ORF">BN874_1270012</name>
</gene>